<reference evidence="2" key="1">
    <citation type="submission" date="2019-02" db="EMBL/GenBank/DDBJ databases">
        <authorList>
            <person name="Gruber-Vodicka R. H."/>
            <person name="Seah K. B. B."/>
        </authorList>
    </citation>
    <scope>NUCLEOTIDE SEQUENCE</scope>
    <source>
        <strain evidence="2">BECK_BZ126</strain>
    </source>
</reference>
<dbReference type="AlphaFoldDB" id="A0A451AH52"/>
<organism evidence="2">
    <name type="scientific">Candidatus Kentrum sp. TC</name>
    <dbReference type="NCBI Taxonomy" id="2126339"/>
    <lineage>
        <taxon>Bacteria</taxon>
        <taxon>Pseudomonadati</taxon>
        <taxon>Pseudomonadota</taxon>
        <taxon>Gammaproteobacteria</taxon>
        <taxon>Candidatus Kentrum</taxon>
    </lineage>
</organism>
<dbReference type="Pfam" id="PF01610">
    <property type="entry name" value="DDE_Tnp_ISL3"/>
    <property type="match status" value="1"/>
</dbReference>
<evidence type="ECO:0000259" key="1">
    <source>
        <dbReference type="Pfam" id="PF01610"/>
    </source>
</evidence>
<sequence>MGYLNAVVLKVGNGLAEGINSCIKALEIKSRGFRNKQRFANAIYFHPTRHSRNQKSCIFENRLYHYDYKWIFRDSKDFFDILFKIFRVRD</sequence>
<accession>A0A451AH52</accession>
<protein>
    <submittedName>
        <fullName evidence="2">Transposase</fullName>
    </submittedName>
</protein>
<evidence type="ECO:0000313" key="2">
    <source>
        <dbReference type="EMBL" id="VFK65366.1"/>
    </source>
</evidence>
<dbReference type="InterPro" id="IPR002560">
    <property type="entry name" value="Transposase_DDE"/>
</dbReference>
<name>A0A451AH52_9GAMM</name>
<proteinExistence type="predicted"/>
<feature type="domain" description="Transposase IS204/IS1001/IS1096/IS1165 DDE" evidence="1">
    <location>
        <begin position="3"/>
        <end position="43"/>
    </location>
</feature>
<gene>
    <name evidence="2" type="ORF">BECKTC1821F_GA0114240_11842</name>
</gene>
<dbReference type="EMBL" id="CAADFW010000184">
    <property type="protein sequence ID" value="VFK65366.1"/>
    <property type="molecule type" value="Genomic_DNA"/>
</dbReference>